<evidence type="ECO:0000313" key="3">
    <source>
        <dbReference type="Proteomes" id="UP001597196"/>
    </source>
</evidence>
<keyword evidence="3" id="KW-1185">Reference proteome</keyword>
<name>A0ABW4CFA4_9LACO</name>
<dbReference type="InterPro" id="IPR010064">
    <property type="entry name" value="HK97-gp10_tail"/>
</dbReference>
<gene>
    <name evidence="2" type="ORF">ACFQ4P_00315</name>
</gene>
<feature type="region of interest" description="Disordered" evidence="1">
    <location>
        <begin position="40"/>
        <end position="62"/>
    </location>
</feature>
<dbReference type="Pfam" id="PF04883">
    <property type="entry name" value="HK97-gp10_like"/>
    <property type="match status" value="1"/>
</dbReference>
<protein>
    <submittedName>
        <fullName evidence="2">HK97-gp10 family putative phage morphogenesis protein</fullName>
    </submittedName>
</protein>
<proteinExistence type="predicted"/>
<dbReference type="RefSeq" id="WP_203625614.1">
    <property type="nucleotide sequence ID" value="NZ_BOLQ01000001.1"/>
</dbReference>
<evidence type="ECO:0000256" key="1">
    <source>
        <dbReference type="SAM" id="MobiDB-lite"/>
    </source>
</evidence>
<organism evidence="2 3">
    <name type="scientific">Lacticaseibacillus mingshuiensis</name>
    <dbReference type="NCBI Taxonomy" id="2799574"/>
    <lineage>
        <taxon>Bacteria</taxon>
        <taxon>Bacillati</taxon>
        <taxon>Bacillota</taxon>
        <taxon>Bacilli</taxon>
        <taxon>Lactobacillales</taxon>
        <taxon>Lactobacillaceae</taxon>
        <taxon>Lacticaseibacillus</taxon>
    </lineage>
</organism>
<comment type="caution">
    <text evidence="2">The sequence shown here is derived from an EMBL/GenBank/DDBJ whole genome shotgun (WGS) entry which is preliminary data.</text>
</comment>
<dbReference type="EMBL" id="JBHTOC010000001">
    <property type="protein sequence ID" value="MFD1428688.1"/>
    <property type="molecule type" value="Genomic_DNA"/>
</dbReference>
<dbReference type="Proteomes" id="UP001597196">
    <property type="component" value="Unassembled WGS sequence"/>
</dbReference>
<sequence>MDLNEALEQWQKQVEQAAKLTAKQQEKITKAGADVMAKKLTEATKAKHPNTKGSGGSYGHLSDDIASATGDVDGRHDGKSMAGFTKKEFVARFLNDGTKHIRGDHFVDNARDDAENEALQAEFEEYQKIIKKIGGGD</sequence>
<dbReference type="NCBIfam" id="TIGR01725">
    <property type="entry name" value="phge_HK97_gp10"/>
    <property type="match status" value="1"/>
</dbReference>
<reference evidence="3" key="1">
    <citation type="journal article" date="2019" name="Int. J. Syst. Evol. Microbiol.">
        <title>The Global Catalogue of Microorganisms (GCM) 10K type strain sequencing project: providing services to taxonomists for standard genome sequencing and annotation.</title>
        <authorList>
            <consortium name="The Broad Institute Genomics Platform"/>
            <consortium name="The Broad Institute Genome Sequencing Center for Infectious Disease"/>
            <person name="Wu L."/>
            <person name="Ma J."/>
        </authorList>
    </citation>
    <scope>NUCLEOTIDE SEQUENCE [LARGE SCALE GENOMIC DNA]</scope>
    <source>
        <strain evidence="3">CCM 8980</strain>
    </source>
</reference>
<accession>A0ABW4CFA4</accession>
<evidence type="ECO:0000313" key="2">
    <source>
        <dbReference type="EMBL" id="MFD1428688.1"/>
    </source>
</evidence>